<dbReference type="InterPro" id="IPR002646">
    <property type="entry name" value="PolA_pol_head_dom"/>
</dbReference>
<dbReference type="EMBL" id="AMFJ01000544">
    <property type="protein sequence ID" value="EKE27143.1"/>
    <property type="molecule type" value="Genomic_DNA"/>
</dbReference>
<reference evidence="12" key="1">
    <citation type="journal article" date="2012" name="Science">
        <title>Fermentation, hydrogen, and sulfur metabolism in multiple uncultivated bacterial phyla.</title>
        <authorList>
            <person name="Wrighton K.C."/>
            <person name="Thomas B.C."/>
            <person name="Sharon I."/>
            <person name="Miller C.S."/>
            <person name="Castelle C.J."/>
            <person name="VerBerkmoes N.C."/>
            <person name="Wilkins M.J."/>
            <person name="Hettich R.L."/>
            <person name="Lipton M.S."/>
            <person name="Williams K.H."/>
            <person name="Long P.E."/>
            <person name="Banfield J.F."/>
        </authorList>
    </citation>
    <scope>NUCLEOTIDE SEQUENCE [LARGE SCALE GENOMIC DNA]</scope>
</reference>
<evidence type="ECO:0000313" key="12">
    <source>
        <dbReference type="EMBL" id="EKE27143.1"/>
    </source>
</evidence>
<dbReference type="InterPro" id="IPR003607">
    <property type="entry name" value="HD/PDEase_dom"/>
</dbReference>
<accession>K2FW40</accession>
<feature type="domain" description="HD" evidence="10">
    <location>
        <begin position="258"/>
        <end position="340"/>
    </location>
</feature>
<keyword evidence="12" id="KW-0378">Hydrolase</keyword>
<dbReference type="GO" id="GO:0000049">
    <property type="term" value="F:tRNA binding"/>
    <property type="evidence" value="ECO:0007669"/>
    <property type="project" value="TreeGrafter"/>
</dbReference>
<dbReference type="InterPro" id="IPR043519">
    <property type="entry name" value="NT_sf"/>
</dbReference>
<keyword evidence="8" id="KW-0694">RNA-binding</keyword>
<evidence type="ECO:0000256" key="2">
    <source>
        <dbReference type="ARBA" id="ARBA00022679"/>
    </source>
</evidence>
<dbReference type="SUPFAM" id="SSF81301">
    <property type="entry name" value="Nucleotidyltransferase"/>
    <property type="match status" value="1"/>
</dbReference>
<dbReference type="PANTHER" id="PTHR46173">
    <property type="entry name" value="CCA TRNA NUCLEOTIDYLTRANSFERASE 1, MITOCHONDRIAL"/>
    <property type="match status" value="1"/>
</dbReference>
<evidence type="ECO:0000259" key="11">
    <source>
        <dbReference type="Pfam" id="PF12627"/>
    </source>
</evidence>
<dbReference type="PANTHER" id="PTHR46173:SF1">
    <property type="entry name" value="CCA TRNA NUCLEOTIDYLTRANSFERASE 1, MITOCHONDRIAL"/>
    <property type="match status" value="1"/>
</dbReference>
<sequence>MKNVIAIAKKLQKIWKKTYIVGSFNVHKILHKNFWSDYDLTTPATPDEIRSVLHVVWEIWSKYWTLIVKEWWQKFEITTFRKDIWSVNKRKPLEVIFTSSLEEDCIRRDFTFNAIYYDILDWKYIDPTWGIEDIKNWIIRFVWNVNERLDEDILRILRYVRLKNKYNFTSIDNNYDEIISSRISELQSLPSERIKQEFDKMLLDKTNIESLKDLKKFGFFREFLPQIDNLSRSPGGKIIHIEWDNWIHTLLSIKELNRLKCNDIDILWATLLHDIWKYTTYEYNPEWNIHYYRHEEESVKMFKDYMIKVLPFSKKSIWKISWLIKNHIRIWTIEEMKKLKKYHFMLNPYFKDLITLYIADNLWKKPPDKKCWPRLQDLYSEFIEKFEKTHFFNWNDIMKMYPNLKWRGIWLKLKEENDKILSDL</sequence>
<dbReference type="CDD" id="cd00077">
    <property type="entry name" value="HDc"/>
    <property type="match status" value="1"/>
</dbReference>
<dbReference type="Pfam" id="PF01743">
    <property type="entry name" value="PolyA_pol"/>
    <property type="match status" value="1"/>
</dbReference>
<proteinExistence type="inferred from homology"/>
<feature type="domain" description="Poly A polymerase head" evidence="9">
    <location>
        <begin position="19"/>
        <end position="140"/>
    </location>
</feature>
<dbReference type="Gene3D" id="3.30.460.10">
    <property type="entry name" value="Beta Polymerase, domain 2"/>
    <property type="match status" value="1"/>
</dbReference>
<dbReference type="GO" id="GO:0046872">
    <property type="term" value="F:metal ion binding"/>
    <property type="evidence" value="ECO:0007669"/>
    <property type="project" value="UniProtKB-KW"/>
</dbReference>
<dbReference type="GO" id="GO:0016787">
    <property type="term" value="F:hydrolase activity"/>
    <property type="evidence" value="ECO:0007669"/>
    <property type="project" value="UniProtKB-KW"/>
</dbReference>
<protein>
    <submittedName>
        <fullName evidence="12">Metal dependent phosphohydrolase</fullName>
    </submittedName>
</protein>
<dbReference type="GO" id="GO:0008033">
    <property type="term" value="P:tRNA processing"/>
    <property type="evidence" value="ECO:0007669"/>
    <property type="project" value="UniProtKB-KW"/>
</dbReference>
<dbReference type="SUPFAM" id="SSF81891">
    <property type="entry name" value="Poly A polymerase C-terminal region-like"/>
    <property type="match status" value="1"/>
</dbReference>
<evidence type="ECO:0000256" key="6">
    <source>
        <dbReference type="ARBA" id="ARBA00022741"/>
    </source>
</evidence>
<keyword evidence="2 8" id="KW-0808">Transferase</keyword>
<evidence type="ECO:0000256" key="4">
    <source>
        <dbReference type="ARBA" id="ARBA00022695"/>
    </source>
</evidence>
<comment type="cofactor">
    <cofactor evidence="1">
        <name>Mg(2+)</name>
        <dbReference type="ChEBI" id="CHEBI:18420"/>
    </cofactor>
</comment>
<keyword evidence="6" id="KW-0547">Nucleotide-binding</keyword>
<comment type="caution">
    <text evidence="12">The sequence shown here is derived from an EMBL/GenBank/DDBJ whole genome shotgun (WGS) entry which is preliminary data.</text>
</comment>
<evidence type="ECO:0000259" key="10">
    <source>
        <dbReference type="Pfam" id="PF01966"/>
    </source>
</evidence>
<evidence type="ECO:0000256" key="7">
    <source>
        <dbReference type="ARBA" id="ARBA00022842"/>
    </source>
</evidence>
<feature type="domain" description="tRNA nucleotidyltransferase/poly(A) polymerase RNA and SrmB- binding" evidence="11">
    <location>
        <begin position="177"/>
        <end position="228"/>
    </location>
</feature>
<name>K2FW40_9BACT</name>
<gene>
    <name evidence="12" type="ORF">ACD_4C00028G0005</name>
</gene>
<organism evidence="12">
    <name type="scientific">uncultured bacterium</name>
    <name type="common">gcode 4</name>
    <dbReference type="NCBI Taxonomy" id="1234023"/>
    <lineage>
        <taxon>Bacteria</taxon>
        <taxon>environmental samples</taxon>
    </lineage>
</organism>
<evidence type="ECO:0000256" key="3">
    <source>
        <dbReference type="ARBA" id="ARBA00022694"/>
    </source>
</evidence>
<keyword evidence="5" id="KW-0479">Metal-binding</keyword>
<dbReference type="InterPro" id="IPR050264">
    <property type="entry name" value="Bact_CCA-adding_enz_type3_sf"/>
</dbReference>
<dbReference type="Pfam" id="PF01966">
    <property type="entry name" value="HD"/>
    <property type="match status" value="1"/>
</dbReference>
<keyword evidence="4" id="KW-0548">Nucleotidyltransferase</keyword>
<dbReference type="AlphaFoldDB" id="K2FW40"/>
<keyword evidence="7" id="KW-0460">Magnesium</keyword>
<dbReference type="InterPro" id="IPR032828">
    <property type="entry name" value="PolyA_RNA-bd"/>
</dbReference>
<dbReference type="Gene3D" id="1.10.3090.10">
    <property type="entry name" value="cca-adding enzyme, domain 2"/>
    <property type="match status" value="1"/>
</dbReference>
<evidence type="ECO:0000256" key="8">
    <source>
        <dbReference type="RuleBase" id="RU003953"/>
    </source>
</evidence>
<dbReference type="InterPro" id="IPR006674">
    <property type="entry name" value="HD_domain"/>
</dbReference>
<dbReference type="Pfam" id="PF12627">
    <property type="entry name" value="PolyA_pol_RNAbd"/>
    <property type="match status" value="1"/>
</dbReference>
<dbReference type="GO" id="GO:0016779">
    <property type="term" value="F:nucleotidyltransferase activity"/>
    <property type="evidence" value="ECO:0007669"/>
    <property type="project" value="UniProtKB-KW"/>
</dbReference>
<comment type="similarity">
    <text evidence="8">Belongs to the tRNA nucleotidyltransferase/poly(A) polymerase family.</text>
</comment>
<dbReference type="GO" id="GO:0000166">
    <property type="term" value="F:nucleotide binding"/>
    <property type="evidence" value="ECO:0007669"/>
    <property type="project" value="UniProtKB-KW"/>
</dbReference>
<evidence type="ECO:0000259" key="9">
    <source>
        <dbReference type="Pfam" id="PF01743"/>
    </source>
</evidence>
<evidence type="ECO:0000256" key="5">
    <source>
        <dbReference type="ARBA" id="ARBA00022723"/>
    </source>
</evidence>
<keyword evidence="3" id="KW-0819">tRNA processing</keyword>
<evidence type="ECO:0000256" key="1">
    <source>
        <dbReference type="ARBA" id="ARBA00001946"/>
    </source>
</evidence>